<dbReference type="NCBIfam" id="NF038402">
    <property type="entry name" value="TroA_like"/>
    <property type="match status" value="1"/>
</dbReference>
<accession>A0A3A4QYW5</accession>
<name>A0A3A4QYW5_9BACT</name>
<sequence length="305" mass="33574">MIQKNSIAWVLLALCFMLIALGNIFIHEGIQSSLPPPPDFKIVSLSPALTEIAFLLGQGDKLAGVTRFCKYPAEAQSLPHVGGFYDVNLEMIAHINPQYVLITTSHHAHIPKLKELNIPYVQLDIDSPENIMNSILTLGSLFGVPEKAEEQVRLLREETERYTVPVTGLAAPKVLIIIGNDDKAGDYNKWYVVGGDSFYTPLLNRAGGINVVADSRAAYPILSPENIITLNPDIIIELIPGTRTAFNSLDTIVGRFPSFSMVAAVKNKRLYTLESDFLLIPGPRFNKILATFHDILHDANTGNTL</sequence>
<gene>
    <name evidence="3" type="ORF">C4541_10270</name>
</gene>
<feature type="domain" description="Fe/B12 periplasmic-binding" evidence="2">
    <location>
        <begin position="41"/>
        <end position="300"/>
    </location>
</feature>
<evidence type="ECO:0000313" key="3">
    <source>
        <dbReference type="EMBL" id="RJP57336.1"/>
    </source>
</evidence>
<keyword evidence="1" id="KW-0732">Signal</keyword>
<dbReference type="InterPro" id="IPR050902">
    <property type="entry name" value="ABC_Transporter_SBP"/>
</dbReference>
<dbReference type="PANTHER" id="PTHR30535">
    <property type="entry name" value="VITAMIN B12-BINDING PROTEIN"/>
    <property type="match status" value="1"/>
</dbReference>
<dbReference type="InterPro" id="IPR002491">
    <property type="entry name" value="ABC_transptr_periplasmic_BD"/>
</dbReference>
<comment type="caution">
    <text evidence="3">The sequence shown here is derived from an EMBL/GenBank/DDBJ whole genome shotgun (WGS) entry which is preliminary data.</text>
</comment>
<dbReference type="PROSITE" id="PS50983">
    <property type="entry name" value="FE_B12_PBP"/>
    <property type="match status" value="1"/>
</dbReference>
<dbReference type="Pfam" id="PF01497">
    <property type="entry name" value="Peripla_BP_2"/>
    <property type="match status" value="1"/>
</dbReference>
<dbReference type="EMBL" id="QZJZ01000082">
    <property type="protein sequence ID" value="RJP57336.1"/>
    <property type="molecule type" value="Genomic_DNA"/>
</dbReference>
<dbReference type="Proteomes" id="UP000266426">
    <property type="component" value="Unassembled WGS sequence"/>
</dbReference>
<dbReference type="SUPFAM" id="SSF53807">
    <property type="entry name" value="Helical backbone' metal receptor"/>
    <property type="match status" value="1"/>
</dbReference>
<dbReference type="PANTHER" id="PTHR30535:SF34">
    <property type="entry name" value="MOLYBDATE-BINDING PROTEIN MOLA"/>
    <property type="match status" value="1"/>
</dbReference>
<dbReference type="InterPro" id="IPR054828">
    <property type="entry name" value="Vit_B12_bind_prot"/>
</dbReference>
<reference evidence="3 4" key="1">
    <citation type="journal article" date="2017" name="ISME J.">
        <title>Energy and carbon metabolisms in a deep terrestrial subsurface fluid microbial community.</title>
        <authorList>
            <person name="Momper L."/>
            <person name="Jungbluth S.P."/>
            <person name="Lee M.D."/>
            <person name="Amend J.P."/>
        </authorList>
    </citation>
    <scope>NUCLEOTIDE SEQUENCE [LARGE SCALE GENOMIC DNA]</scope>
    <source>
        <strain evidence="3">SURF_26</strain>
    </source>
</reference>
<protein>
    <recommendedName>
        <fullName evidence="2">Fe/B12 periplasmic-binding domain-containing protein</fullName>
    </recommendedName>
</protein>
<evidence type="ECO:0000256" key="1">
    <source>
        <dbReference type="ARBA" id="ARBA00022729"/>
    </source>
</evidence>
<evidence type="ECO:0000259" key="2">
    <source>
        <dbReference type="PROSITE" id="PS50983"/>
    </source>
</evidence>
<dbReference type="Gene3D" id="3.40.50.1980">
    <property type="entry name" value="Nitrogenase molybdenum iron protein domain"/>
    <property type="match status" value="2"/>
</dbReference>
<dbReference type="AlphaFoldDB" id="A0A3A4QYW5"/>
<evidence type="ECO:0000313" key="4">
    <source>
        <dbReference type="Proteomes" id="UP000266426"/>
    </source>
</evidence>
<organism evidence="3 4">
    <name type="scientific">Candidatus Auribacter fodinae</name>
    <dbReference type="NCBI Taxonomy" id="2093366"/>
    <lineage>
        <taxon>Bacteria</taxon>
        <taxon>Pseudomonadati</taxon>
        <taxon>Candidatus Auribacterota</taxon>
        <taxon>Candidatus Auribacteria</taxon>
        <taxon>Candidatus Auribacterales</taxon>
        <taxon>Candidatus Auribacteraceae</taxon>
        <taxon>Candidatus Auribacter</taxon>
    </lineage>
</organism>
<proteinExistence type="predicted"/>